<reference evidence="2 3" key="1">
    <citation type="journal article" date="2018" name="Nat. Ecol. Evol.">
        <title>Pezizomycetes genomes reveal the molecular basis of ectomycorrhizal truffle lifestyle.</title>
        <authorList>
            <person name="Murat C."/>
            <person name="Payen T."/>
            <person name="Noel B."/>
            <person name="Kuo A."/>
            <person name="Morin E."/>
            <person name="Chen J."/>
            <person name="Kohler A."/>
            <person name="Krizsan K."/>
            <person name="Balestrini R."/>
            <person name="Da Silva C."/>
            <person name="Montanini B."/>
            <person name="Hainaut M."/>
            <person name="Levati E."/>
            <person name="Barry K.W."/>
            <person name="Belfiori B."/>
            <person name="Cichocki N."/>
            <person name="Clum A."/>
            <person name="Dockter R.B."/>
            <person name="Fauchery L."/>
            <person name="Guy J."/>
            <person name="Iotti M."/>
            <person name="Le Tacon F."/>
            <person name="Lindquist E.A."/>
            <person name="Lipzen A."/>
            <person name="Malagnac F."/>
            <person name="Mello A."/>
            <person name="Molinier V."/>
            <person name="Miyauchi S."/>
            <person name="Poulain J."/>
            <person name="Riccioni C."/>
            <person name="Rubini A."/>
            <person name="Sitrit Y."/>
            <person name="Splivallo R."/>
            <person name="Traeger S."/>
            <person name="Wang M."/>
            <person name="Zifcakova L."/>
            <person name="Wipf D."/>
            <person name="Zambonelli A."/>
            <person name="Paolocci F."/>
            <person name="Nowrousian M."/>
            <person name="Ottonello S."/>
            <person name="Baldrian P."/>
            <person name="Spatafora J.W."/>
            <person name="Henrissat B."/>
            <person name="Nagy L.G."/>
            <person name="Aury J.M."/>
            <person name="Wincker P."/>
            <person name="Grigoriev I.V."/>
            <person name="Bonfante P."/>
            <person name="Martin F.M."/>
        </authorList>
    </citation>
    <scope>NUCLEOTIDE SEQUENCE [LARGE SCALE GENOMIC DNA]</scope>
    <source>
        <strain evidence="2 3">CCBAS932</strain>
    </source>
</reference>
<name>A0A3N4KS94_9PEZI</name>
<evidence type="ECO:0000313" key="3">
    <source>
        <dbReference type="Proteomes" id="UP000277580"/>
    </source>
</evidence>
<keyword evidence="3" id="KW-1185">Reference proteome</keyword>
<sequence length="150" mass="16570">MSTMVKMNGNNNNNNNSQGRAATNIWQVMNYPVPRGKCVHKASIVSSCCPCLRFMLNPLQAASSFLCDGCNHHASFHNLRNPSEEEPELEVVEERRIIMNGSGSVNGGHKTITNGNGSGRKRLAGRIVSKDDEEEVESERDGQLVKRSRN</sequence>
<evidence type="ECO:0000256" key="1">
    <source>
        <dbReference type="SAM" id="MobiDB-lite"/>
    </source>
</evidence>
<dbReference type="OrthoDB" id="5424021at2759"/>
<dbReference type="Proteomes" id="UP000277580">
    <property type="component" value="Unassembled WGS sequence"/>
</dbReference>
<accession>A0A3N4KS94</accession>
<evidence type="ECO:0000313" key="2">
    <source>
        <dbReference type="EMBL" id="RPB13380.1"/>
    </source>
</evidence>
<dbReference type="EMBL" id="ML119123">
    <property type="protein sequence ID" value="RPB13380.1"/>
    <property type="molecule type" value="Genomic_DNA"/>
</dbReference>
<gene>
    <name evidence="2" type="ORF">P167DRAFT_112039</name>
</gene>
<protein>
    <submittedName>
        <fullName evidence="2">Uncharacterized protein</fullName>
    </submittedName>
</protein>
<organism evidence="2 3">
    <name type="scientific">Morchella conica CCBAS932</name>
    <dbReference type="NCBI Taxonomy" id="1392247"/>
    <lineage>
        <taxon>Eukaryota</taxon>
        <taxon>Fungi</taxon>
        <taxon>Dikarya</taxon>
        <taxon>Ascomycota</taxon>
        <taxon>Pezizomycotina</taxon>
        <taxon>Pezizomycetes</taxon>
        <taxon>Pezizales</taxon>
        <taxon>Morchellaceae</taxon>
        <taxon>Morchella</taxon>
    </lineage>
</organism>
<feature type="region of interest" description="Disordered" evidence="1">
    <location>
        <begin position="100"/>
        <end position="150"/>
    </location>
</feature>
<proteinExistence type="predicted"/>
<dbReference type="AlphaFoldDB" id="A0A3N4KS94"/>
<dbReference type="InParanoid" id="A0A3N4KS94"/>